<evidence type="ECO:0000256" key="6">
    <source>
        <dbReference type="ARBA" id="ARBA00022603"/>
    </source>
</evidence>
<keyword evidence="6 11" id="KW-0489">Methyltransferase</keyword>
<comment type="subcellular location">
    <subcellularLocation>
        <location evidence="1 11">Cytoplasm</location>
    </subcellularLocation>
</comment>
<keyword evidence="7 11" id="KW-0808">Transferase</keyword>
<name>A0ABR4JY96_9EURO</name>
<evidence type="ECO:0000256" key="1">
    <source>
        <dbReference type="ARBA" id="ARBA00004496"/>
    </source>
</evidence>
<dbReference type="PANTHER" id="PTHR21210">
    <property type="entry name" value="TRNA (URACIL-O(2)-)-METHYLTRANSFERASE-RELATED"/>
    <property type="match status" value="1"/>
</dbReference>
<comment type="catalytic activity">
    <reaction evidence="10 11">
        <text>uridine(44) in tRNA(Ser) + S-adenosyl-L-methionine = 2'-O-methyluridine(44) in tRNA(Ser) + S-adenosyl-L-homocysteine + H(+)</text>
        <dbReference type="Rhea" id="RHEA:43100"/>
        <dbReference type="Rhea" id="RHEA-COMP:10339"/>
        <dbReference type="Rhea" id="RHEA-COMP:10340"/>
        <dbReference type="ChEBI" id="CHEBI:15378"/>
        <dbReference type="ChEBI" id="CHEBI:57856"/>
        <dbReference type="ChEBI" id="CHEBI:59789"/>
        <dbReference type="ChEBI" id="CHEBI:65315"/>
        <dbReference type="ChEBI" id="CHEBI:74478"/>
        <dbReference type="EC" id="2.1.1.211"/>
    </reaction>
</comment>
<organism evidence="13 14">
    <name type="scientific">Aspergillus pseudoustus</name>
    <dbReference type="NCBI Taxonomy" id="1810923"/>
    <lineage>
        <taxon>Eukaryota</taxon>
        <taxon>Fungi</taxon>
        <taxon>Dikarya</taxon>
        <taxon>Ascomycota</taxon>
        <taxon>Pezizomycotina</taxon>
        <taxon>Eurotiomycetes</taxon>
        <taxon>Eurotiomycetidae</taxon>
        <taxon>Eurotiales</taxon>
        <taxon>Aspergillaceae</taxon>
        <taxon>Aspergillus</taxon>
        <taxon>Aspergillus subgen. Nidulantes</taxon>
    </lineage>
</organism>
<keyword evidence="5 11" id="KW-0963">Cytoplasm</keyword>
<dbReference type="Proteomes" id="UP001610446">
    <property type="component" value="Unassembled WGS sequence"/>
</dbReference>
<evidence type="ECO:0000256" key="4">
    <source>
        <dbReference type="ARBA" id="ARBA00017788"/>
    </source>
</evidence>
<protein>
    <recommendedName>
        <fullName evidence="4 11">tRNA (uracil-O(2)-)-methyltransferase</fullName>
        <ecNumber evidence="3 11">2.1.1.211</ecNumber>
    </recommendedName>
</protein>
<evidence type="ECO:0000256" key="5">
    <source>
        <dbReference type="ARBA" id="ARBA00022490"/>
    </source>
</evidence>
<evidence type="ECO:0000313" key="13">
    <source>
        <dbReference type="EMBL" id="KAL2845015.1"/>
    </source>
</evidence>
<feature type="region of interest" description="Disordered" evidence="12">
    <location>
        <begin position="479"/>
        <end position="514"/>
    </location>
</feature>
<dbReference type="EC" id="2.1.1.211" evidence="3 11"/>
<dbReference type="EMBL" id="JBFXLU010000076">
    <property type="protein sequence ID" value="KAL2845015.1"/>
    <property type="molecule type" value="Genomic_DNA"/>
</dbReference>
<dbReference type="InterPro" id="IPR011671">
    <property type="entry name" value="tRNA_uracil_MeTrfase"/>
</dbReference>
<evidence type="ECO:0000256" key="9">
    <source>
        <dbReference type="ARBA" id="ARBA00022694"/>
    </source>
</evidence>
<evidence type="ECO:0000256" key="12">
    <source>
        <dbReference type="SAM" id="MobiDB-lite"/>
    </source>
</evidence>
<dbReference type="Pfam" id="PF07757">
    <property type="entry name" value="AdoMet_MTase"/>
    <property type="match status" value="2"/>
</dbReference>
<evidence type="ECO:0000256" key="7">
    <source>
        <dbReference type="ARBA" id="ARBA00022679"/>
    </source>
</evidence>
<evidence type="ECO:0000256" key="2">
    <source>
        <dbReference type="ARBA" id="ARBA00009056"/>
    </source>
</evidence>
<proteinExistence type="inferred from homology"/>
<gene>
    <name evidence="13" type="ORF">BJY01DRAFT_185038</name>
</gene>
<feature type="compositionally biased region" description="Low complexity" evidence="12">
    <location>
        <begin position="484"/>
        <end position="499"/>
    </location>
</feature>
<dbReference type="PANTHER" id="PTHR21210:SF0">
    <property type="entry name" value="TRNA (URACIL-O(2)-)-METHYLTRANSFERASE-RELATED"/>
    <property type="match status" value="1"/>
</dbReference>
<reference evidence="13 14" key="1">
    <citation type="submission" date="2024-07" db="EMBL/GenBank/DDBJ databases">
        <title>Section-level genome sequencing and comparative genomics of Aspergillus sections Usti and Cavernicolus.</title>
        <authorList>
            <consortium name="Lawrence Berkeley National Laboratory"/>
            <person name="Nybo J.L."/>
            <person name="Vesth T.C."/>
            <person name="Theobald S."/>
            <person name="Frisvad J.C."/>
            <person name="Larsen T.O."/>
            <person name="Kjaerboelling I."/>
            <person name="Rothschild-Mancinelli K."/>
            <person name="Lyhne E.K."/>
            <person name="Kogle M.E."/>
            <person name="Barry K."/>
            <person name="Clum A."/>
            <person name="Na H."/>
            <person name="Ledsgaard L."/>
            <person name="Lin J."/>
            <person name="Lipzen A."/>
            <person name="Kuo A."/>
            <person name="Riley R."/>
            <person name="Mondo S."/>
            <person name="Labutti K."/>
            <person name="Haridas S."/>
            <person name="Pangalinan J."/>
            <person name="Salamov A.A."/>
            <person name="Simmons B.A."/>
            <person name="Magnuson J.K."/>
            <person name="Chen J."/>
            <person name="Drula E."/>
            <person name="Henrissat B."/>
            <person name="Wiebenga A."/>
            <person name="Lubbers R.J."/>
            <person name="Gomes A.C."/>
            <person name="Makela M.R."/>
            <person name="Stajich J."/>
            <person name="Grigoriev I.V."/>
            <person name="Mortensen U.H."/>
            <person name="De Vries R.P."/>
            <person name="Baker S.E."/>
            <person name="Andersen M.R."/>
        </authorList>
    </citation>
    <scope>NUCLEOTIDE SEQUENCE [LARGE SCALE GENOMIC DNA]</scope>
    <source>
        <strain evidence="13 14">CBS 123904</strain>
    </source>
</reference>
<comment type="similarity">
    <text evidence="2 11">Belongs to the TRM44 family.</text>
</comment>
<evidence type="ECO:0000256" key="11">
    <source>
        <dbReference type="RuleBase" id="RU368004"/>
    </source>
</evidence>
<sequence>MGKTKKSQRDVARLSGKPLCETLEPSFVLRTSLGTEEEGQWVTSPDLTEYGLPFSTEDVRSTTFFLLANPGLNSTVLFRADILFDTDAHREGSPEAGDCTAPLPARDVPGFELSRTIARRLIPRNPQLDRPLDQTCHFYQAFSPAVGTGKAEPDRFLILYTPHVSRREELPYYHPMLRSLAFLYDVSSPSAPTEPKAAGGVMSLHFLAWPAERVHNRLERTLSKLLEVQIRLTRGRLAETPETRSPYAPIKDNVIPRHRVQDTYTRLKTKHAADLCSRWVESTEPSKHVFEDLGVAAFLIELWREMYCCVPVDEVQPSSRTERGLEGETEKSIERKLSSISDSVSLSTFPGFVDIACGNGVLVYILLQEGYPGRGFDARRRKTWGIFPASVQEHLREEIYIPKPFADEMSSSGASPLNSVETHTGTPPTFPKNTFIVSNHADELTLWTPLLATLLNPTEPQPFLAIPCCSHSLSGARYRYPPQNSTSSNNNNNNNNHTSFQESHDANNPETNSATGDLKALRAAKIAASEPGSAAFNKSSYGALTEKLVALATEVGYAVEKTLLRIPSTRNIGVLGRFRVDQGSARGDSGNENGDEKEDVLDRVSAIVAKECVRDGGVNLAARTWAERAAELTAGGGSGQRHAHSHV</sequence>
<keyword evidence="9 11" id="KW-0819">tRNA processing</keyword>
<evidence type="ECO:0000313" key="14">
    <source>
        <dbReference type="Proteomes" id="UP001610446"/>
    </source>
</evidence>
<comment type="caution">
    <text evidence="13">The sequence shown here is derived from an EMBL/GenBank/DDBJ whole genome shotgun (WGS) entry which is preliminary data.</text>
</comment>
<keyword evidence="14" id="KW-1185">Reference proteome</keyword>
<keyword evidence="8 11" id="KW-0949">S-adenosyl-L-methionine</keyword>
<evidence type="ECO:0000256" key="8">
    <source>
        <dbReference type="ARBA" id="ARBA00022691"/>
    </source>
</evidence>
<evidence type="ECO:0000256" key="3">
    <source>
        <dbReference type="ARBA" id="ARBA00012795"/>
    </source>
</evidence>
<comment type="function">
    <text evidence="11">Adenosyl-L-methionine (AdoMet)-dependent tRNA (uracil-O(2)-)-methyltransferase.</text>
</comment>
<accession>A0ABR4JY96</accession>
<evidence type="ECO:0000256" key="10">
    <source>
        <dbReference type="ARBA" id="ARBA00047957"/>
    </source>
</evidence>